<organism evidence="7 8">
    <name type="scientific">Acetobacterium wieringae</name>
    <dbReference type="NCBI Taxonomy" id="52694"/>
    <lineage>
        <taxon>Bacteria</taxon>
        <taxon>Bacillati</taxon>
        <taxon>Bacillota</taxon>
        <taxon>Clostridia</taxon>
        <taxon>Eubacteriales</taxon>
        <taxon>Eubacteriaceae</taxon>
        <taxon>Acetobacterium</taxon>
    </lineage>
</organism>
<evidence type="ECO:0000313" key="8">
    <source>
        <dbReference type="Proteomes" id="UP000176244"/>
    </source>
</evidence>
<comment type="similarity">
    <text evidence="2 5">Belongs to the UDP-N-acetylglucosamine 2-epimerase family.</text>
</comment>
<feature type="domain" description="UDP-N-acetylglucosamine 2-epimerase" evidence="6">
    <location>
        <begin position="25"/>
        <end position="367"/>
    </location>
</feature>
<dbReference type="STRING" id="52694.ACWI_12240"/>
<dbReference type="InterPro" id="IPR029767">
    <property type="entry name" value="WecB-like"/>
</dbReference>
<dbReference type="GO" id="GO:0008761">
    <property type="term" value="F:UDP-N-acetylglucosamine 2-epimerase activity"/>
    <property type="evidence" value="ECO:0007669"/>
    <property type="project" value="UniProtKB-EC"/>
</dbReference>
<evidence type="ECO:0000256" key="4">
    <source>
        <dbReference type="ARBA" id="ARBA00079400"/>
    </source>
</evidence>
<gene>
    <name evidence="7" type="primary">mnaA_1</name>
    <name evidence="7" type="ORF">ACWI_12240</name>
</gene>
<dbReference type="AlphaFoldDB" id="A0A1F2PJ02"/>
<dbReference type="RefSeq" id="WP_070370553.1">
    <property type="nucleotide sequence ID" value="NZ_LKEU01000024.1"/>
</dbReference>
<evidence type="ECO:0000256" key="2">
    <source>
        <dbReference type="ARBA" id="ARBA00038209"/>
    </source>
</evidence>
<dbReference type="OrthoDB" id="9803238at2"/>
<sequence length="373" mass="41284">MKKIKVMLLFGTRPEAIKMAPLVIALKKDPRFQTLVTLTAQHREMLDQVLALFAITADYDLNLMKPGQTLCYLTASILNELKPILEAESPDMILVHGDTTTAFAAALSAFYEQISIGHVEAGLRTKNKYSPYPEEMNRTLISQLGDLHFSPTVGNRDNLICEDIPENRIVITGNTVIDALLMTVKDNYQFVNPILNAIDYDTRRVILLTSHRRENIGAPMVEIFSAIRELVLANPDVEVVFPMHPNPLIAETALPLLADLDRVHILTPLDYEEMSNLMGRAYLVLTDSGGIQEEAPALGKPVVVLRKETERPEAVAAGTVVMGGVVKADIIRITQHLLDDPLAYQTMAQAVNPYGDGRAALRICQAIAAYFKK</sequence>
<protein>
    <recommendedName>
        <fullName evidence="3">UDP-N-acetylglucosamine 2-epimerase (non-hydrolyzing)</fullName>
        <ecNumber evidence="3">5.1.3.14</ecNumber>
    </recommendedName>
    <alternativeName>
        <fullName evidence="4">UDP-GlcNAc-2-epimerase</fullName>
    </alternativeName>
</protein>
<dbReference type="NCBIfam" id="TIGR00236">
    <property type="entry name" value="wecB"/>
    <property type="match status" value="1"/>
</dbReference>
<dbReference type="PANTHER" id="PTHR43174:SF2">
    <property type="entry name" value="UDP-N-ACETYLGLUCOSAMINE 2-EPIMERASE"/>
    <property type="match status" value="1"/>
</dbReference>
<dbReference type="InterPro" id="IPR003331">
    <property type="entry name" value="UDP_GlcNAc_Epimerase_2_dom"/>
</dbReference>
<dbReference type="PANTHER" id="PTHR43174">
    <property type="entry name" value="UDP-N-ACETYLGLUCOSAMINE 2-EPIMERASE"/>
    <property type="match status" value="1"/>
</dbReference>
<dbReference type="Pfam" id="PF02350">
    <property type="entry name" value="Epimerase_2"/>
    <property type="match status" value="1"/>
</dbReference>
<dbReference type="SUPFAM" id="SSF53756">
    <property type="entry name" value="UDP-Glycosyltransferase/glycogen phosphorylase"/>
    <property type="match status" value="1"/>
</dbReference>
<accession>A0A1F2PJ02</accession>
<evidence type="ECO:0000256" key="1">
    <source>
        <dbReference type="ARBA" id="ARBA00023235"/>
    </source>
</evidence>
<evidence type="ECO:0000256" key="3">
    <source>
        <dbReference type="ARBA" id="ARBA00038858"/>
    </source>
</evidence>
<dbReference type="Proteomes" id="UP000176244">
    <property type="component" value="Unassembled WGS sequence"/>
</dbReference>
<evidence type="ECO:0000256" key="5">
    <source>
        <dbReference type="RuleBase" id="RU003513"/>
    </source>
</evidence>
<dbReference type="EMBL" id="LKEU01000024">
    <property type="protein sequence ID" value="OFV71310.1"/>
    <property type="molecule type" value="Genomic_DNA"/>
</dbReference>
<keyword evidence="1 5" id="KW-0413">Isomerase</keyword>
<evidence type="ECO:0000313" key="7">
    <source>
        <dbReference type="EMBL" id="OFV71310.1"/>
    </source>
</evidence>
<dbReference type="CDD" id="cd03786">
    <property type="entry name" value="GTB_UDP-GlcNAc_2-Epimerase"/>
    <property type="match status" value="1"/>
</dbReference>
<dbReference type="Gene3D" id="3.40.50.2000">
    <property type="entry name" value="Glycogen Phosphorylase B"/>
    <property type="match status" value="2"/>
</dbReference>
<reference evidence="7 8" key="1">
    <citation type="submission" date="2015-09" db="EMBL/GenBank/DDBJ databases">
        <title>Genome sequence of Acetobacterium wieringae DSM 1911.</title>
        <authorList>
            <person name="Poehlein A."/>
            <person name="Bengelsdorf F.R."/>
            <person name="Schiel-Bengelsdorf B."/>
            <person name="Duerre P."/>
            <person name="Daniel R."/>
        </authorList>
    </citation>
    <scope>NUCLEOTIDE SEQUENCE [LARGE SCALE GENOMIC DNA]</scope>
    <source>
        <strain evidence="7 8">DSM 1911</strain>
    </source>
</reference>
<comment type="caution">
    <text evidence="7">The sequence shown here is derived from an EMBL/GenBank/DDBJ whole genome shotgun (WGS) entry which is preliminary data.</text>
</comment>
<evidence type="ECO:0000259" key="6">
    <source>
        <dbReference type="Pfam" id="PF02350"/>
    </source>
</evidence>
<name>A0A1F2PJ02_9FIRM</name>
<dbReference type="EC" id="5.1.3.14" evidence="3"/>
<proteinExistence type="inferred from homology"/>
<dbReference type="FunFam" id="3.40.50.2000:FF:000043">
    <property type="entry name" value="UDP-N-acetylglucosamine 2-epimerase"/>
    <property type="match status" value="1"/>
</dbReference>